<comment type="similarity">
    <text evidence="1">Belongs to the short-chain dehydrogenases/reductases (SDR) family.</text>
</comment>
<accession>A0ABR4IFD6</accession>
<keyword evidence="3" id="KW-0560">Oxidoreductase</keyword>
<dbReference type="PANTHER" id="PTHR24320:SF272">
    <property type="entry name" value="NAD(P)-BINDING ROSSMANN-FOLD SUPERFAMILY PROTEIN"/>
    <property type="match status" value="1"/>
</dbReference>
<dbReference type="PANTHER" id="PTHR24320">
    <property type="entry name" value="RETINOL DEHYDROGENASE"/>
    <property type="match status" value="1"/>
</dbReference>
<keyword evidence="5" id="KW-1185">Reference proteome</keyword>
<reference evidence="4 5" key="1">
    <citation type="submission" date="2024-07" db="EMBL/GenBank/DDBJ databases">
        <title>Section-level genome sequencing and comparative genomics of Aspergillus sections Usti and Cavernicolus.</title>
        <authorList>
            <consortium name="Lawrence Berkeley National Laboratory"/>
            <person name="Nybo J.L."/>
            <person name="Vesth T.C."/>
            <person name="Theobald S."/>
            <person name="Frisvad J.C."/>
            <person name="Larsen T.O."/>
            <person name="Kjaerboelling I."/>
            <person name="Rothschild-Mancinelli K."/>
            <person name="Lyhne E.K."/>
            <person name="Kogle M.E."/>
            <person name="Barry K."/>
            <person name="Clum A."/>
            <person name="Na H."/>
            <person name="Ledsgaard L."/>
            <person name="Lin J."/>
            <person name="Lipzen A."/>
            <person name="Kuo A."/>
            <person name="Riley R."/>
            <person name="Mondo S."/>
            <person name="LaButti K."/>
            <person name="Haridas S."/>
            <person name="Pangalinan J."/>
            <person name="Salamov A.A."/>
            <person name="Simmons B.A."/>
            <person name="Magnuson J.K."/>
            <person name="Chen J."/>
            <person name="Drula E."/>
            <person name="Henrissat B."/>
            <person name="Wiebenga A."/>
            <person name="Lubbers R.J."/>
            <person name="Gomes A.C."/>
            <person name="Makela M.R."/>
            <person name="Stajich J."/>
            <person name="Grigoriev I.V."/>
            <person name="Mortensen U.H."/>
            <person name="De vries R.P."/>
            <person name="Baker S.E."/>
            <person name="Andersen M.R."/>
        </authorList>
    </citation>
    <scope>NUCLEOTIDE SEQUENCE [LARGE SCALE GENOMIC DNA]</scope>
    <source>
        <strain evidence="4 5">CBS 600.67</strain>
    </source>
</reference>
<gene>
    <name evidence="4" type="ORF">BDW59DRAFT_65029</name>
</gene>
<evidence type="ECO:0000313" key="4">
    <source>
        <dbReference type="EMBL" id="KAL2826419.1"/>
    </source>
</evidence>
<dbReference type="InterPro" id="IPR036291">
    <property type="entry name" value="NAD(P)-bd_dom_sf"/>
</dbReference>
<proteinExistence type="inferred from homology"/>
<protein>
    <submittedName>
        <fullName evidence="4">Uncharacterized protein</fullName>
    </submittedName>
</protein>
<dbReference type="SUPFAM" id="SSF51735">
    <property type="entry name" value="NAD(P)-binding Rossmann-fold domains"/>
    <property type="match status" value="1"/>
</dbReference>
<organism evidence="4 5">
    <name type="scientific">Aspergillus cavernicola</name>
    <dbReference type="NCBI Taxonomy" id="176166"/>
    <lineage>
        <taxon>Eukaryota</taxon>
        <taxon>Fungi</taxon>
        <taxon>Dikarya</taxon>
        <taxon>Ascomycota</taxon>
        <taxon>Pezizomycotina</taxon>
        <taxon>Eurotiomycetes</taxon>
        <taxon>Eurotiomycetidae</taxon>
        <taxon>Eurotiales</taxon>
        <taxon>Aspergillaceae</taxon>
        <taxon>Aspergillus</taxon>
        <taxon>Aspergillus subgen. Nidulantes</taxon>
    </lineage>
</organism>
<sequence>MRRLLINESDNYNFEKTEYNDWVSYGQSKTANIYMATGIERRYRSRGLHATSVHPGGIATGLTQHIDPALIE</sequence>
<dbReference type="Proteomes" id="UP001610335">
    <property type="component" value="Unassembled WGS sequence"/>
</dbReference>
<comment type="caution">
    <text evidence="4">The sequence shown here is derived from an EMBL/GenBank/DDBJ whole genome shotgun (WGS) entry which is preliminary data.</text>
</comment>
<evidence type="ECO:0000256" key="2">
    <source>
        <dbReference type="ARBA" id="ARBA00022857"/>
    </source>
</evidence>
<name>A0ABR4IFD6_9EURO</name>
<evidence type="ECO:0000256" key="1">
    <source>
        <dbReference type="ARBA" id="ARBA00006484"/>
    </source>
</evidence>
<dbReference type="Gene3D" id="3.40.50.720">
    <property type="entry name" value="NAD(P)-binding Rossmann-like Domain"/>
    <property type="match status" value="1"/>
</dbReference>
<keyword evidence="2" id="KW-0521">NADP</keyword>
<evidence type="ECO:0000256" key="3">
    <source>
        <dbReference type="ARBA" id="ARBA00023002"/>
    </source>
</evidence>
<dbReference type="EMBL" id="JBFXLS010000030">
    <property type="protein sequence ID" value="KAL2826419.1"/>
    <property type="molecule type" value="Genomic_DNA"/>
</dbReference>
<evidence type="ECO:0000313" key="5">
    <source>
        <dbReference type="Proteomes" id="UP001610335"/>
    </source>
</evidence>